<proteinExistence type="inferred from homology"/>
<evidence type="ECO:0000256" key="1">
    <source>
        <dbReference type="ARBA" id="ARBA00004123"/>
    </source>
</evidence>
<dbReference type="GO" id="GO:0005654">
    <property type="term" value="C:nucleoplasm"/>
    <property type="evidence" value="ECO:0007669"/>
    <property type="project" value="TreeGrafter"/>
</dbReference>
<organism evidence="5">
    <name type="scientific">Timema bartmani</name>
    <dbReference type="NCBI Taxonomy" id="61472"/>
    <lineage>
        <taxon>Eukaryota</taxon>
        <taxon>Metazoa</taxon>
        <taxon>Ecdysozoa</taxon>
        <taxon>Arthropoda</taxon>
        <taxon>Hexapoda</taxon>
        <taxon>Insecta</taxon>
        <taxon>Pterygota</taxon>
        <taxon>Neoptera</taxon>
        <taxon>Polyneoptera</taxon>
        <taxon>Phasmatodea</taxon>
        <taxon>Timematodea</taxon>
        <taxon>Timematoidea</taxon>
        <taxon>Timematidae</taxon>
        <taxon>Timema</taxon>
    </lineage>
</organism>
<feature type="region of interest" description="Disordered" evidence="4">
    <location>
        <begin position="312"/>
        <end position="380"/>
    </location>
</feature>
<feature type="compositionally biased region" description="Acidic residues" evidence="4">
    <location>
        <begin position="1009"/>
        <end position="1019"/>
    </location>
</feature>
<dbReference type="EMBL" id="OD569523">
    <property type="protein sequence ID" value="CAD7448050.1"/>
    <property type="molecule type" value="Genomic_DNA"/>
</dbReference>
<feature type="compositionally biased region" description="Basic residues" evidence="4">
    <location>
        <begin position="985"/>
        <end position="995"/>
    </location>
</feature>
<feature type="region of interest" description="Disordered" evidence="4">
    <location>
        <begin position="276"/>
        <end position="296"/>
    </location>
</feature>
<protein>
    <recommendedName>
        <fullName evidence="6">Nucleolar complex protein 2 homolog</fullName>
    </recommendedName>
</protein>
<dbReference type="PANTHER" id="PTHR12687:SF4">
    <property type="entry name" value="NUCLEOLAR COMPLEX PROTEIN 2 HOMOLOG"/>
    <property type="match status" value="1"/>
</dbReference>
<feature type="region of interest" description="Disordered" evidence="4">
    <location>
        <begin position="406"/>
        <end position="442"/>
    </location>
</feature>
<keyword evidence="3" id="KW-0539">Nucleus</keyword>
<reference evidence="5" key="1">
    <citation type="submission" date="2020-11" db="EMBL/GenBank/DDBJ databases">
        <authorList>
            <person name="Tran Van P."/>
        </authorList>
    </citation>
    <scope>NUCLEOTIDE SEQUENCE</scope>
</reference>
<evidence type="ECO:0000313" key="5">
    <source>
        <dbReference type="EMBL" id="CAD7448050.1"/>
    </source>
</evidence>
<evidence type="ECO:0000256" key="4">
    <source>
        <dbReference type="SAM" id="MobiDB-lite"/>
    </source>
</evidence>
<name>A0A7R9F6U0_9NEOP</name>
<dbReference type="Pfam" id="PF03715">
    <property type="entry name" value="Noc2"/>
    <property type="match status" value="1"/>
</dbReference>
<feature type="compositionally biased region" description="Acidic residues" evidence="4">
    <location>
        <begin position="429"/>
        <end position="438"/>
    </location>
</feature>
<accession>A0A7R9F6U0</accession>
<feature type="region of interest" description="Disordered" evidence="4">
    <location>
        <begin position="960"/>
        <end position="1028"/>
    </location>
</feature>
<dbReference type="PANTHER" id="PTHR12687">
    <property type="entry name" value="NUCLEOLAR COMPLEX 2 AND RAD4-RELATED"/>
    <property type="match status" value="1"/>
</dbReference>
<dbReference type="GO" id="GO:0005730">
    <property type="term" value="C:nucleolus"/>
    <property type="evidence" value="ECO:0007669"/>
    <property type="project" value="TreeGrafter"/>
</dbReference>
<gene>
    <name evidence="5" type="ORF">TBIB3V08_LOCUS10343</name>
</gene>
<dbReference type="GO" id="GO:0000122">
    <property type="term" value="P:negative regulation of transcription by RNA polymerase II"/>
    <property type="evidence" value="ECO:0007669"/>
    <property type="project" value="TreeGrafter"/>
</dbReference>
<dbReference type="GO" id="GO:0003714">
    <property type="term" value="F:transcription corepressor activity"/>
    <property type="evidence" value="ECO:0007669"/>
    <property type="project" value="TreeGrafter"/>
</dbReference>
<evidence type="ECO:0000256" key="3">
    <source>
        <dbReference type="ARBA" id="ARBA00023242"/>
    </source>
</evidence>
<dbReference type="GO" id="GO:0030691">
    <property type="term" value="C:Noc2p-Noc3p complex"/>
    <property type="evidence" value="ECO:0007669"/>
    <property type="project" value="TreeGrafter"/>
</dbReference>
<comment type="similarity">
    <text evidence="2">Belongs to the NOC2 family.</text>
</comment>
<feature type="compositionally biased region" description="Basic and acidic residues" evidence="4">
    <location>
        <begin position="417"/>
        <end position="428"/>
    </location>
</feature>
<dbReference type="InterPro" id="IPR005343">
    <property type="entry name" value="Noc2"/>
</dbReference>
<dbReference type="InterPro" id="IPR016024">
    <property type="entry name" value="ARM-type_fold"/>
</dbReference>
<dbReference type="GO" id="GO:0042273">
    <property type="term" value="P:ribosomal large subunit biogenesis"/>
    <property type="evidence" value="ECO:0007669"/>
    <property type="project" value="TreeGrafter"/>
</dbReference>
<dbReference type="GO" id="GO:0042393">
    <property type="term" value="F:histone binding"/>
    <property type="evidence" value="ECO:0007669"/>
    <property type="project" value="TreeGrafter"/>
</dbReference>
<evidence type="ECO:0008006" key="6">
    <source>
        <dbReference type="Google" id="ProtNLM"/>
    </source>
</evidence>
<sequence>MSPGRMSGMRCLHKSCSLLTNTTLLEVFSSNLETTGGTKHMGVVRVGYIPALDDAPTSREECGGVQYQTDAQALRVVTTQQPDEVFDHLIVHAAETELLEVEHDAKVVNHLLETFFARLLLRQNKALIAEKLTRQYTMNLVSSSMFLSLTVVVPGRDVDDRSADHVSVTQYSSFVALQVLLHNGIVFSQRRNVILASPFVALHLTRYLFSCPKMKSFSEQQTNLKSCINALKGPQISFEGQFIVILSWVRVRDKFHSFFQVLGAMKKMKSNKNFAAKSKTVPRVTGGTRKRRVEKPKKNLGSLSVEEFFSRGISDSDDGAGEFSDQGSSLENGDDRSVDAIDDEVSSEEDYDDISGGKISEDDKEEVNEQESVSHKHSLKKLKNTDPEFYKFLEENDKNLLQFSVSDSESDQDEEDDKIHVPPDKLEVGSDESDYEEGGDLKKSKGETVQITLKMVSAWREQLIVDKSPGTIRTVVKAFHAALGRVSAEEDDDSQDFKVAGGSVFNAVVQLCVLELHPALKRILKLTSVSSKIDPAKAKKWVKVKTAVKSYIGDLLRLLGGVSSPHVLSVLLKHLHQLIPFVTCFRNLSKPVLKRLVVLWSSAEETVRVIAFLCLLRLITTKQKELLNQVLKKMYIAYVNNCKFMSPNTLSGINFMRRSLTEIYALDDAASYQHVFLYVRQLAIHLRNAITLKKREHLQSVYNWQFTHSLHLWVELLGATANRSHLQPLLYPLVQVIIGTINLIPTSQYYALRFHLTQLLINLSKNTNVFIPILPFLLDVLNSYDFNKHHKKVSMKPLDFTCILRLSKSQLQENGFKDAVIEKIYQQILEYLANEAHRISFPDTVVPTVIQIKTFLKTCKVSNYCKKLRQVMEKIEENARFIENERRKVAFSLDDRKAIEAWESTLKESGVPLQTFYASWNKLHVRQVAKSATDNEKLGEYNIPVLKKFQKRRSEEVEGPVVLFPSDDESEGEGAFGSDTEEPRTKRKKRTKKIKQQTLVQPDEVKIESDDENDVEDVVEDLRLSDIE</sequence>
<evidence type="ECO:0000256" key="2">
    <source>
        <dbReference type="ARBA" id="ARBA00005907"/>
    </source>
</evidence>
<dbReference type="GO" id="GO:0030690">
    <property type="term" value="C:Noc1p-Noc2p complex"/>
    <property type="evidence" value="ECO:0007669"/>
    <property type="project" value="TreeGrafter"/>
</dbReference>
<dbReference type="SUPFAM" id="SSF48371">
    <property type="entry name" value="ARM repeat"/>
    <property type="match status" value="1"/>
</dbReference>
<feature type="compositionally biased region" description="Acidic residues" evidence="4">
    <location>
        <begin position="340"/>
        <end position="353"/>
    </location>
</feature>
<comment type="subcellular location">
    <subcellularLocation>
        <location evidence="1">Nucleus</location>
    </subcellularLocation>
</comment>
<dbReference type="AlphaFoldDB" id="A0A7R9F6U0"/>